<accession>A0A1I2ENA7</accession>
<dbReference type="InterPro" id="IPR051159">
    <property type="entry name" value="Hexapeptide_acetyltransf"/>
</dbReference>
<evidence type="ECO:0000256" key="1">
    <source>
        <dbReference type="ARBA" id="ARBA00007274"/>
    </source>
</evidence>
<keyword evidence="2 6" id="KW-0808">Transferase</keyword>
<dbReference type="FunFam" id="2.160.10.10:FF:000008">
    <property type="entry name" value="Maltose O-acetyltransferase"/>
    <property type="match status" value="1"/>
</dbReference>
<sequence length="188" mass="20222">MPSEREKMLAGELYLAADPELVTLRRAARRLTRRFNATTEDEVETRLEILRTLLGRSGPRLEIEPPFRCDYGFNIAVGDGFYMNFDGVILDCAPVTIGDDVLCGPGVHIYAATHPLDPAVRITGLEAAKPVRIGDRVWLGGGVIVCPGVTIGDDTTIAAGSVVTRDIPAGVLAGGNPCRVIRPLENRA</sequence>
<dbReference type="OrthoDB" id="9815592at2"/>
<dbReference type="PROSITE" id="PS00101">
    <property type="entry name" value="HEXAPEP_TRANSFERASES"/>
    <property type="match status" value="1"/>
</dbReference>
<evidence type="ECO:0000259" key="5">
    <source>
        <dbReference type="SMART" id="SM01266"/>
    </source>
</evidence>
<dbReference type="PANTHER" id="PTHR23416">
    <property type="entry name" value="SIALIC ACID SYNTHASE-RELATED"/>
    <property type="match status" value="1"/>
</dbReference>
<name>A0A1I2ENA7_9BACT</name>
<feature type="domain" description="Maltose/galactoside acetyltransferase" evidence="5">
    <location>
        <begin position="5"/>
        <end position="59"/>
    </location>
</feature>
<reference evidence="7" key="1">
    <citation type="submission" date="2016-10" db="EMBL/GenBank/DDBJ databases">
        <authorList>
            <person name="Varghese N."/>
            <person name="Submissions S."/>
        </authorList>
    </citation>
    <scope>NUCLEOTIDE SEQUENCE [LARGE SCALE GENOMIC DNA]</scope>
    <source>
        <strain evidence="7">ATCC 25963</strain>
    </source>
</reference>
<evidence type="ECO:0000256" key="3">
    <source>
        <dbReference type="ARBA" id="ARBA00022737"/>
    </source>
</evidence>
<dbReference type="InterPro" id="IPR001451">
    <property type="entry name" value="Hexapep"/>
</dbReference>
<dbReference type="STRING" id="54.SAMN02745121_06157"/>
<keyword evidence="3" id="KW-0677">Repeat</keyword>
<dbReference type="PANTHER" id="PTHR23416:SF23">
    <property type="entry name" value="ACETYLTRANSFERASE C18B11.09C-RELATED"/>
    <property type="match status" value="1"/>
</dbReference>
<dbReference type="InterPro" id="IPR018357">
    <property type="entry name" value="Hexapep_transf_CS"/>
</dbReference>
<keyword evidence="4" id="KW-0012">Acyltransferase</keyword>
<comment type="similarity">
    <text evidence="1">Belongs to the transferase hexapeptide repeat family.</text>
</comment>
<dbReference type="Gene3D" id="2.160.10.10">
    <property type="entry name" value="Hexapeptide repeat proteins"/>
    <property type="match status" value="1"/>
</dbReference>
<proteinExistence type="inferred from homology"/>
<dbReference type="RefSeq" id="WP_096331727.1">
    <property type="nucleotide sequence ID" value="NZ_FOMX01000023.1"/>
</dbReference>
<evidence type="ECO:0000313" key="7">
    <source>
        <dbReference type="Proteomes" id="UP000199400"/>
    </source>
</evidence>
<dbReference type="GO" id="GO:0005829">
    <property type="term" value="C:cytosol"/>
    <property type="evidence" value="ECO:0007669"/>
    <property type="project" value="TreeGrafter"/>
</dbReference>
<dbReference type="GO" id="GO:0016413">
    <property type="term" value="F:O-acetyltransferase activity"/>
    <property type="evidence" value="ECO:0007669"/>
    <property type="project" value="UniProtKB-ARBA"/>
</dbReference>
<evidence type="ECO:0000256" key="4">
    <source>
        <dbReference type="ARBA" id="ARBA00023315"/>
    </source>
</evidence>
<evidence type="ECO:0000256" key="2">
    <source>
        <dbReference type="ARBA" id="ARBA00022679"/>
    </source>
</evidence>
<dbReference type="Pfam" id="PF12464">
    <property type="entry name" value="Mac"/>
    <property type="match status" value="1"/>
</dbReference>
<dbReference type="EMBL" id="FOMX01000023">
    <property type="protein sequence ID" value="SFE94193.1"/>
    <property type="molecule type" value="Genomic_DNA"/>
</dbReference>
<dbReference type="Pfam" id="PF00132">
    <property type="entry name" value="Hexapep"/>
    <property type="match status" value="1"/>
</dbReference>
<dbReference type="InterPro" id="IPR011004">
    <property type="entry name" value="Trimer_LpxA-like_sf"/>
</dbReference>
<dbReference type="CDD" id="cd03357">
    <property type="entry name" value="LbH_MAT_GAT"/>
    <property type="match status" value="1"/>
</dbReference>
<dbReference type="InterPro" id="IPR024688">
    <property type="entry name" value="Mac_dom"/>
</dbReference>
<keyword evidence="7" id="KW-1185">Reference proteome</keyword>
<dbReference type="SMART" id="SM01266">
    <property type="entry name" value="Mac"/>
    <property type="match status" value="1"/>
</dbReference>
<evidence type="ECO:0000313" key="6">
    <source>
        <dbReference type="EMBL" id="SFE94193.1"/>
    </source>
</evidence>
<gene>
    <name evidence="6" type="ORF">SAMN02745121_06157</name>
</gene>
<dbReference type="AlphaFoldDB" id="A0A1I2ENA7"/>
<organism evidence="6 7">
    <name type="scientific">Nannocystis exedens</name>
    <dbReference type="NCBI Taxonomy" id="54"/>
    <lineage>
        <taxon>Bacteria</taxon>
        <taxon>Pseudomonadati</taxon>
        <taxon>Myxococcota</taxon>
        <taxon>Polyangia</taxon>
        <taxon>Nannocystales</taxon>
        <taxon>Nannocystaceae</taxon>
        <taxon>Nannocystis</taxon>
    </lineage>
</organism>
<protein>
    <submittedName>
        <fullName evidence="6">Maltose O-acetyltransferase</fullName>
    </submittedName>
</protein>
<dbReference type="Proteomes" id="UP000199400">
    <property type="component" value="Unassembled WGS sequence"/>
</dbReference>
<dbReference type="SUPFAM" id="SSF51161">
    <property type="entry name" value="Trimeric LpxA-like enzymes"/>
    <property type="match status" value="1"/>
</dbReference>